<sequence length="87" mass="10143">MTEPYSLVIKRSAEKELKAVPSGDLKRVVDRIRGLAQQPRPWGCEKLSGESERYRIRQGDYRIVFGIDDAARRVEIVKIGHRRESYR</sequence>
<dbReference type="InterPro" id="IPR035093">
    <property type="entry name" value="RelE/ParE_toxin_dom_sf"/>
</dbReference>
<dbReference type="SUPFAM" id="SSF143011">
    <property type="entry name" value="RelE-like"/>
    <property type="match status" value="1"/>
</dbReference>
<protein>
    <submittedName>
        <fullName evidence="2">Plasmid stabilization system</fullName>
    </submittedName>
</protein>
<dbReference type="PANTHER" id="PTHR38813:SF1">
    <property type="entry name" value="TOXIN RELE1-RELATED"/>
    <property type="match status" value="1"/>
</dbReference>
<dbReference type="STRING" id="1742973.COMA2_30161"/>
<dbReference type="InterPro" id="IPR007712">
    <property type="entry name" value="RelE/ParE_toxin"/>
</dbReference>
<dbReference type="Gene3D" id="3.30.2310.20">
    <property type="entry name" value="RelE-like"/>
    <property type="match status" value="1"/>
</dbReference>
<keyword evidence="3" id="KW-1185">Reference proteome</keyword>
<dbReference type="AlphaFoldDB" id="A0A0S4LL74"/>
<dbReference type="OrthoDB" id="428492at2"/>
<accession>A0A0S4LL74</accession>
<evidence type="ECO:0000313" key="3">
    <source>
        <dbReference type="Proteomes" id="UP000198736"/>
    </source>
</evidence>
<dbReference type="RefSeq" id="WP_090898956.1">
    <property type="nucleotide sequence ID" value="NZ_CZPZ01000023.1"/>
</dbReference>
<proteinExistence type="predicted"/>
<keyword evidence="1" id="KW-1277">Toxin-antitoxin system</keyword>
<gene>
    <name evidence="2" type="ORF">COMA2_30161</name>
</gene>
<dbReference type="EMBL" id="CZPZ01000023">
    <property type="protein sequence ID" value="CUS37272.1"/>
    <property type="molecule type" value="Genomic_DNA"/>
</dbReference>
<dbReference type="Proteomes" id="UP000198736">
    <property type="component" value="Unassembled WGS sequence"/>
</dbReference>
<evidence type="ECO:0000256" key="1">
    <source>
        <dbReference type="ARBA" id="ARBA00022649"/>
    </source>
</evidence>
<dbReference type="Pfam" id="PF05016">
    <property type="entry name" value="ParE_toxin"/>
    <property type="match status" value="1"/>
</dbReference>
<name>A0A0S4LL74_9BACT</name>
<dbReference type="InterPro" id="IPR052747">
    <property type="entry name" value="TA_system_RelE_toxin"/>
</dbReference>
<dbReference type="PANTHER" id="PTHR38813">
    <property type="match status" value="1"/>
</dbReference>
<organism evidence="2 3">
    <name type="scientific">Candidatus Nitrospira nitrificans</name>
    <dbReference type="NCBI Taxonomy" id="1742973"/>
    <lineage>
        <taxon>Bacteria</taxon>
        <taxon>Pseudomonadati</taxon>
        <taxon>Nitrospirota</taxon>
        <taxon>Nitrospiria</taxon>
        <taxon>Nitrospirales</taxon>
        <taxon>Nitrospiraceae</taxon>
        <taxon>Nitrospira</taxon>
    </lineage>
</organism>
<reference evidence="3" key="1">
    <citation type="submission" date="2015-10" db="EMBL/GenBank/DDBJ databases">
        <authorList>
            <person name="Luecker S."/>
            <person name="Luecker S."/>
        </authorList>
    </citation>
    <scope>NUCLEOTIDE SEQUENCE [LARGE SCALE GENOMIC DNA]</scope>
</reference>
<evidence type="ECO:0000313" key="2">
    <source>
        <dbReference type="EMBL" id="CUS37272.1"/>
    </source>
</evidence>